<dbReference type="Gene3D" id="3.40.47.10">
    <property type="match status" value="1"/>
</dbReference>
<feature type="domain" description="Ketosynthase family 3 (KS3)" evidence="7">
    <location>
        <begin position="31"/>
        <end position="457"/>
    </location>
</feature>
<dbReference type="SUPFAM" id="SSF52151">
    <property type="entry name" value="FabD/lysophospholipase-like"/>
    <property type="match status" value="1"/>
</dbReference>
<dbReference type="SMART" id="SM01294">
    <property type="entry name" value="PKS_PP_betabranch"/>
    <property type="match status" value="1"/>
</dbReference>
<dbReference type="PROSITE" id="PS52004">
    <property type="entry name" value="KS3_2"/>
    <property type="match status" value="1"/>
</dbReference>
<dbReference type="PATRIC" id="fig|582515.4.peg.1412"/>
<gene>
    <name evidence="9" type="ORF">KR51_00012630</name>
</gene>
<comment type="caution">
    <text evidence="5">Lacks conserved residue(s) required for the propagation of feature annotation.</text>
</comment>
<evidence type="ECO:0000313" key="9">
    <source>
        <dbReference type="EMBL" id="ERN42090.1"/>
    </source>
</evidence>
<dbReference type="InterPro" id="IPR024011">
    <property type="entry name" value="Biosynth_lucif-like_mOase_dom"/>
</dbReference>
<dbReference type="SMART" id="SM00826">
    <property type="entry name" value="PKS_DH"/>
    <property type="match status" value="1"/>
</dbReference>
<dbReference type="InterPro" id="IPR020806">
    <property type="entry name" value="PKS_PP-bd"/>
</dbReference>
<reference evidence="9 10" key="1">
    <citation type="submission" date="2013-05" db="EMBL/GenBank/DDBJ databases">
        <title>Draft genome sequence of Rubidibacter lacunae KORDI 51-2.</title>
        <authorList>
            <person name="Choi D.H."/>
            <person name="Noh J.H."/>
            <person name="Kwon K.-K."/>
            <person name="Lee J.-H."/>
            <person name="Ryu J.-Y."/>
        </authorList>
    </citation>
    <scope>NUCLEOTIDE SEQUENCE [LARGE SCALE GENOMIC DNA]</scope>
    <source>
        <strain evidence="9 10">KORDI 51-2</strain>
    </source>
</reference>
<dbReference type="PANTHER" id="PTHR43775:SF37">
    <property type="entry name" value="SI:DKEY-61P9.11"/>
    <property type="match status" value="1"/>
</dbReference>
<dbReference type="PROSITE" id="PS50075">
    <property type="entry name" value="CARRIER"/>
    <property type="match status" value="1"/>
</dbReference>
<dbReference type="PROSITE" id="PS52019">
    <property type="entry name" value="PKS_MFAS_DH"/>
    <property type="match status" value="2"/>
</dbReference>
<dbReference type="InterPro" id="IPR042104">
    <property type="entry name" value="PKS_dehydratase_sf"/>
</dbReference>
<keyword evidence="9" id="KW-0503">Monooxygenase</keyword>
<dbReference type="InterPro" id="IPR020841">
    <property type="entry name" value="PKS_Beta-ketoAc_synthase_dom"/>
</dbReference>
<dbReference type="SUPFAM" id="SSF55048">
    <property type="entry name" value="Probable ACP-binding domain of malonyl-CoA ACP transacylase"/>
    <property type="match status" value="1"/>
</dbReference>
<sequence length="2167" mass="235313">MATTDLTPLQKAMLLVKKLQHEQNVANRARTEPIAIVGMGCRFPGGAVDPDAYWQLLQQGTDAITEVPSDRWSLDHFYDPDVNAPGKMYVRNGGFVDGLQEFDADFFGITPREAQSLDPQQRLLLEVVWEALETANLPTTALTNTPTGVYIGICTNDYSQHLMQRGFEGIDAYLSTGNSHSTAAGRLSYLLGLTGPCLSVDTACSSSLVAVHLACTSLRNGESDVALAAGVNRIFSPINTINFCKARMMAADGRCKTFDISADGFGRGEGCGVLVLKRLSDAQRDGDNILALLRGSAINQDGHTSGLTVPNGPSQQEVIRQALKSGNLNPSEIGYVEAHGTGTSLGDPIEMGALGAVFGPQRTDATPLHVGSAKTNIGHLEGAAGIAGLIKVVLQLQHEEIAPHLHLQNPNPYIDWDQFPVEIPTKAIPWPRSESPRLAGVSSFGFSGTNAHVILEEAPLRETPEAEAPKRSQQLLTLSAKGPTALEAQVKQYVEYLEALPTDDLAAACYYSRTGRTHFESRLALVGHDTNDFLEQLRAWQLGDKSTPAAIGKDIAMLFTGQGSQYLEMGRELYETQPTFKQALDRCDEILQYSLEQSLLEILYPADRAAADAALLNQTGYTQPALFAIEYALCQLWLSWGIQPQVVMGHSVGEYVAACIAGVFSLEDGLKLIAARGRLMQQLPVGGTMVSTLAPVETVRSTIGEQPGVAIAAINGPQSTVISGATEAVRPIVEKLSAQGIKTIELNVSHAFHSPLMQPMLGEFEAVAQQISYATPKLKFVSNVSGEVAGDDVATHEYWVKHVLASVNFAGGMATLQKLGVKCFLECGPKPILLGMGRQCLPTDDGLWLPSLRPNQSGQLLQSLSELYAAGVAADWQAFDRNQPLQRAISLPTYPFQRQHHWLAAEPIAPATPAALPSLEHPLLGTRLPASAHRPGELTWERSLDLNTLPGLRGYRAEGTSVLSTGAYLDMALAAARIAWGEGNRQVEDLQLSKPLFVTGERRRVLQAVWIAGEDGSAQFQVHSRELEAATDWTLHATANVRSAPTELVAAVPTFPHSVAQSQNVKIQRGLNFGIMYFASGEVDLASNRYRLVMEGSRSVDRNGFSRIWIPERHYTALGCLYPNPAVLHAALARETQQIRLQAGSVVMPIHHPLQVAEEWAMVDNLSGGRVGVSFASGWNPADFATAPDSYSERWERLVDGIQTVRRLWRGETIEVLGGDGEMHEIRSYPTPVQPELPVWMTAVGNPRTCITAGKIGANLLTHLFDQNIDALAEKIALYREARADAGYDPATGNVTVTLPTFIGADFDTVCEQVRQPYCDYIRAYIPFLSGLSYSRGSQVDLTALSEEDMDQATAMVFERLVRDRRVLLGTPETCFPLVQELAKIGVNELGCLLDFGPHPDLVLEALPHLNRLREACESLDVVLPSAAVRSTENRATPIAIQSPTAVALTPLQQRCTAAMAGPDYYQQLATLGVEVDGEGRGIQELWRGQGEAIARLQLPDGAQPAAANDLPAALLEACLQVCWAALPAAEFMHAGAPRYLGVGVGRVRVYGALPAEVWSHATLLLTDDRQNLTGEVSIFAPDGTVLLKVEGLQFQQVAPGTEAPESDLLAQLRADFLPAPVALGAWVRERTIALEQLSKLEFYRQLLPALAELSRGYCLTALAQMGVGLSMGQRHTAAELDRQCQIVPEHQRLWQRVLQILQEAGALARDGDTWEVRQAPGKTDPEQALQALRKIYPACDAELQLLGKCGGALAAVLQGRQSALELLFSEGSLANLEALYRHSPAAKIANQWVQDAVAKALETLPVDRPLRILEIGAGTGGTTASMLSLLPRDRSEYAFTDVSHLFVAQAEQKFKDYPFLDYRVLDIERSPHEQGLEAYHYDIVLAANVLHATADMRRTLGHVRQLLVPDGLLVLLEGMQPQAWVDLIFGMTPGWWAFADADLRPDYPLLTYHQWKEILPEIGFPAVEIMTAAAPDSPLAQQGMVLARVADPDAADVAALRRPQEASTCPATTAGKQTVPAAAVGAVQQEMLALAPEARLPVLVTYVRTEAASVMGITPAERLDCERSLFELGMDSLMALELKNRLESNLSCKIPAVAAFEYPTITALAGYLATDILGWQLAALEIPPLAEPQDEPVDAMTRIDRLSDDEVDRLFAEKFARSDRNE</sequence>
<evidence type="ECO:0000256" key="2">
    <source>
        <dbReference type="ARBA" id="ARBA00022553"/>
    </source>
</evidence>
<dbReference type="SUPFAM" id="SSF53901">
    <property type="entry name" value="Thiolase-like"/>
    <property type="match status" value="1"/>
</dbReference>
<keyword evidence="3" id="KW-0808">Transferase</keyword>
<dbReference type="SUPFAM" id="SSF47336">
    <property type="entry name" value="ACP-like"/>
    <property type="match status" value="1"/>
</dbReference>
<dbReference type="Proteomes" id="UP000016960">
    <property type="component" value="Unassembled WGS sequence"/>
</dbReference>
<dbReference type="SMART" id="SM00823">
    <property type="entry name" value="PKS_PP"/>
    <property type="match status" value="1"/>
</dbReference>
<evidence type="ECO:0000256" key="4">
    <source>
        <dbReference type="ARBA" id="ARBA00023268"/>
    </source>
</evidence>
<evidence type="ECO:0000313" key="10">
    <source>
        <dbReference type="Proteomes" id="UP000016960"/>
    </source>
</evidence>
<dbReference type="InterPro" id="IPR011251">
    <property type="entry name" value="Luciferase-like_dom"/>
</dbReference>
<dbReference type="InterPro" id="IPR049552">
    <property type="entry name" value="PKS_DH_N"/>
</dbReference>
<dbReference type="GO" id="GO:0031177">
    <property type="term" value="F:phosphopantetheine binding"/>
    <property type="evidence" value="ECO:0007669"/>
    <property type="project" value="InterPro"/>
</dbReference>
<dbReference type="Pfam" id="PF00109">
    <property type="entry name" value="ketoacyl-synt"/>
    <property type="match status" value="1"/>
</dbReference>
<organism evidence="9 10">
    <name type="scientific">Rubidibacter lacunae KORDI 51-2</name>
    <dbReference type="NCBI Taxonomy" id="582515"/>
    <lineage>
        <taxon>Bacteria</taxon>
        <taxon>Bacillati</taxon>
        <taxon>Cyanobacteriota</taxon>
        <taxon>Cyanophyceae</taxon>
        <taxon>Oscillatoriophycideae</taxon>
        <taxon>Chroococcales</taxon>
        <taxon>Aphanothecaceae</taxon>
        <taxon>Rubidibacter</taxon>
    </lineage>
</organism>
<evidence type="ECO:0000256" key="5">
    <source>
        <dbReference type="PROSITE-ProRule" id="PRU01363"/>
    </source>
</evidence>
<feature type="region of interest" description="N-terminal hotdog fold" evidence="5">
    <location>
        <begin position="1300"/>
        <end position="1437"/>
    </location>
</feature>
<name>U5DQZ9_9CHRO</name>
<dbReference type="Gene3D" id="3.10.129.110">
    <property type="entry name" value="Polyketide synthase dehydratase"/>
    <property type="match status" value="2"/>
</dbReference>
<keyword evidence="9" id="KW-0560">Oxidoreductase</keyword>
<dbReference type="eggNOG" id="COG3321">
    <property type="taxonomic scope" value="Bacteria"/>
</dbReference>
<dbReference type="FunFam" id="3.40.47.10:FF:000019">
    <property type="entry name" value="Polyketide synthase type I"/>
    <property type="match status" value="1"/>
</dbReference>
<dbReference type="InterPro" id="IPR001227">
    <property type="entry name" value="Ac_transferase_dom_sf"/>
</dbReference>
<dbReference type="EMBL" id="ASSJ01000034">
    <property type="protein sequence ID" value="ERN42090.1"/>
    <property type="molecule type" value="Genomic_DNA"/>
</dbReference>
<dbReference type="Pfam" id="PF00698">
    <property type="entry name" value="Acyl_transf_1"/>
    <property type="match status" value="1"/>
</dbReference>
<feature type="domain" description="PKS/mFAS DH" evidence="8">
    <location>
        <begin position="1300"/>
        <end position="1604"/>
    </location>
</feature>
<evidence type="ECO:0000256" key="1">
    <source>
        <dbReference type="ARBA" id="ARBA00022450"/>
    </source>
</evidence>
<dbReference type="GO" id="GO:0005737">
    <property type="term" value="C:cytoplasm"/>
    <property type="evidence" value="ECO:0007669"/>
    <property type="project" value="TreeGrafter"/>
</dbReference>
<dbReference type="SUPFAM" id="SSF53335">
    <property type="entry name" value="S-adenosyl-L-methionine-dependent methyltransferases"/>
    <property type="match status" value="1"/>
</dbReference>
<dbReference type="SMART" id="SM00825">
    <property type="entry name" value="PKS_KS"/>
    <property type="match status" value="1"/>
</dbReference>
<dbReference type="InterPro" id="IPR014031">
    <property type="entry name" value="Ketoacyl_synth_C"/>
</dbReference>
<accession>U5DQZ9</accession>
<dbReference type="InterPro" id="IPR014043">
    <property type="entry name" value="Acyl_transferase_dom"/>
</dbReference>
<evidence type="ECO:0000259" key="8">
    <source>
        <dbReference type="PROSITE" id="PS52019"/>
    </source>
</evidence>
<dbReference type="GO" id="GO:0004315">
    <property type="term" value="F:3-oxoacyl-[acyl-carrier-protein] synthase activity"/>
    <property type="evidence" value="ECO:0007669"/>
    <property type="project" value="InterPro"/>
</dbReference>
<dbReference type="Gene3D" id="3.30.70.3290">
    <property type="match status" value="1"/>
</dbReference>
<dbReference type="GO" id="GO:0071770">
    <property type="term" value="P:DIM/DIP cell wall layer assembly"/>
    <property type="evidence" value="ECO:0007669"/>
    <property type="project" value="TreeGrafter"/>
</dbReference>
<keyword evidence="2" id="KW-0597">Phosphoprotein</keyword>
<dbReference type="InterPro" id="IPR036736">
    <property type="entry name" value="ACP-like_sf"/>
</dbReference>
<dbReference type="InterPro" id="IPR029063">
    <property type="entry name" value="SAM-dependent_MTases_sf"/>
</dbReference>
<dbReference type="Gene3D" id="3.40.366.10">
    <property type="entry name" value="Malonyl-Coenzyme A Acyl Carrier Protein, domain 2"/>
    <property type="match status" value="1"/>
</dbReference>
<dbReference type="GO" id="GO:0005886">
    <property type="term" value="C:plasma membrane"/>
    <property type="evidence" value="ECO:0007669"/>
    <property type="project" value="TreeGrafter"/>
</dbReference>
<dbReference type="OrthoDB" id="499075at2"/>
<keyword evidence="4" id="KW-0511">Multifunctional enzyme</keyword>
<dbReference type="InterPro" id="IPR014030">
    <property type="entry name" value="Ketoacyl_synth_N"/>
</dbReference>
<dbReference type="GO" id="GO:0006633">
    <property type="term" value="P:fatty acid biosynthetic process"/>
    <property type="evidence" value="ECO:0007669"/>
    <property type="project" value="InterPro"/>
</dbReference>
<feature type="domain" description="Carrier" evidence="6">
    <location>
        <begin position="2042"/>
        <end position="2117"/>
    </location>
</feature>
<dbReference type="STRING" id="582515.KR51_00012630"/>
<feature type="region of interest" description="C-terminal hotdog fold" evidence="5">
    <location>
        <begin position="1457"/>
        <end position="1604"/>
    </location>
</feature>
<dbReference type="Pfam" id="PF21089">
    <property type="entry name" value="PKS_DH_N"/>
    <property type="match status" value="1"/>
</dbReference>
<dbReference type="Pfam" id="PF14765">
    <property type="entry name" value="PS-DH"/>
    <property type="match status" value="1"/>
</dbReference>
<dbReference type="InterPro" id="IPR020807">
    <property type="entry name" value="PKS_DH"/>
</dbReference>
<dbReference type="FunFam" id="3.40.366.10:FF:000002">
    <property type="entry name" value="Probable polyketide synthase 2"/>
    <property type="match status" value="1"/>
</dbReference>
<comment type="caution">
    <text evidence="9">The sequence shown here is derived from an EMBL/GenBank/DDBJ whole genome shotgun (WGS) entry which is preliminary data.</text>
</comment>
<dbReference type="Gene3D" id="1.10.1200.10">
    <property type="entry name" value="ACP-like"/>
    <property type="match status" value="1"/>
</dbReference>
<dbReference type="Gene3D" id="3.20.20.30">
    <property type="entry name" value="Luciferase-like domain"/>
    <property type="match status" value="1"/>
</dbReference>
<dbReference type="InterPro" id="IPR018201">
    <property type="entry name" value="Ketoacyl_synth_AS"/>
</dbReference>
<dbReference type="CDD" id="cd02440">
    <property type="entry name" value="AdoMet_MTases"/>
    <property type="match status" value="1"/>
</dbReference>
<dbReference type="RefSeq" id="WP_022605763.1">
    <property type="nucleotide sequence ID" value="NZ_ASSJ01000034.1"/>
</dbReference>
<dbReference type="PANTHER" id="PTHR43775">
    <property type="entry name" value="FATTY ACID SYNTHASE"/>
    <property type="match status" value="1"/>
</dbReference>
<dbReference type="InterPro" id="IPR049551">
    <property type="entry name" value="PKS_DH_C"/>
</dbReference>
<dbReference type="GO" id="GO:0016705">
    <property type="term" value="F:oxidoreductase activity, acting on paired donors, with incorporation or reduction of molecular oxygen"/>
    <property type="evidence" value="ECO:0007669"/>
    <property type="project" value="InterPro"/>
</dbReference>
<dbReference type="InterPro" id="IPR036661">
    <property type="entry name" value="Luciferase-like_sf"/>
</dbReference>
<dbReference type="InterPro" id="IPR016039">
    <property type="entry name" value="Thiolase-like"/>
</dbReference>
<dbReference type="NCBIfam" id="TIGR04020">
    <property type="entry name" value="seco_metab_LLM"/>
    <property type="match status" value="1"/>
</dbReference>
<dbReference type="InParanoid" id="U5DQZ9"/>
<dbReference type="CDD" id="cd00833">
    <property type="entry name" value="PKS"/>
    <property type="match status" value="1"/>
</dbReference>
<feature type="region of interest" description="N-terminal hotdog fold" evidence="5">
    <location>
        <begin position="921"/>
        <end position="1048"/>
    </location>
</feature>
<dbReference type="SMART" id="SM00827">
    <property type="entry name" value="PKS_AT"/>
    <property type="match status" value="1"/>
</dbReference>
<dbReference type="Gene3D" id="3.40.50.150">
    <property type="entry name" value="Vaccinia Virus protein VP39"/>
    <property type="match status" value="1"/>
</dbReference>
<dbReference type="Pfam" id="PF00296">
    <property type="entry name" value="Bac_luciferase"/>
    <property type="match status" value="1"/>
</dbReference>
<dbReference type="InterPro" id="IPR049900">
    <property type="entry name" value="PKS_mFAS_DH"/>
</dbReference>
<feature type="region of interest" description="C-terminal hotdog fold" evidence="5">
    <location>
        <begin position="1064"/>
        <end position="1222"/>
    </location>
</feature>
<evidence type="ECO:0000259" key="6">
    <source>
        <dbReference type="PROSITE" id="PS50075"/>
    </source>
</evidence>
<dbReference type="InterPro" id="IPR016035">
    <property type="entry name" value="Acyl_Trfase/lysoPLipase"/>
</dbReference>
<dbReference type="InterPro" id="IPR016036">
    <property type="entry name" value="Malonyl_transacylase_ACP-bd"/>
</dbReference>
<keyword evidence="10" id="KW-1185">Reference proteome</keyword>
<evidence type="ECO:0000256" key="3">
    <source>
        <dbReference type="ARBA" id="ARBA00022679"/>
    </source>
</evidence>
<dbReference type="InterPro" id="IPR050091">
    <property type="entry name" value="PKS_NRPS_Biosynth_Enz"/>
</dbReference>
<dbReference type="Pfam" id="PF02801">
    <property type="entry name" value="Ketoacyl-synt_C"/>
    <property type="match status" value="1"/>
</dbReference>
<dbReference type="GO" id="GO:0004497">
    <property type="term" value="F:monooxygenase activity"/>
    <property type="evidence" value="ECO:0007669"/>
    <property type="project" value="UniProtKB-KW"/>
</dbReference>
<evidence type="ECO:0000259" key="7">
    <source>
        <dbReference type="PROSITE" id="PS52004"/>
    </source>
</evidence>
<dbReference type="InterPro" id="IPR013217">
    <property type="entry name" value="Methyltransf_12"/>
</dbReference>
<dbReference type="Pfam" id="PF00550">
    <property type="entry name" value="PP-binding"/>
    <property type="match status" value="1"/>
</dbReference>
<dbReference type="GO" id="GO:0004312">
    <property type="term" value="F:fatty acid synthase activity"/>
    <property type="evidence" value="ECO:0007669"/>
    <property type="project" value="TreeGrafter"/>
</dbReference>
<keyword evidence="1" id="KW-0596">Phosphopantetheine</keyword>
<dbReference type="Pfam" id="PF22621">
    <property type="entry name" value="CurL-like_PKS_C"/>
    <property type="match status" value="1"/>
</dbReference>
<dbReference type="SUPFAM" id="SSF51679">
    <property type="entry name" value="Bacterial luciferase-like"/>
    <property type="match status" value="1"/>
</dbReference>
<dbReference type="PROSITE" id="PS00606">
    <property type="entry name" value="KS3_1"/>
    <property type="match status" value="1"/>
</dbReference>
<proteinExistence type="predicted"/>
<dbReference type="Pfam" id="PF08242">
    <property type="entry name" value="Methyltransf_12"/>
    <property type="match status" value="1"/>
</dbReference>
<dbReference type="InterPro" id="IPR009081">
    <property type="entry name" value="PP-bd_ACP"/>
</dbReference>
<feature type="domain" description="PKS/mFAS DH" evidence="8">
    <location>
        <begin position="921"/>
        <end position="1222"/>
    </location>
</feature>
<protein>
    <submittedName>
        <fullName evidence="9">Natural product biosynthesis luciferase-like monooxygenase domain protein</fullName>
    </submittedName>
</protein>